<evidence type="ECO:0000313" key="4">
    <source>
        <dbReference type="Proteomes" id="UP001159363"/>
    </source>
</evidence>
<accession>A0ABQ9IP38</accession>
<proteinExistence type="predicted"/>
<evidence type="ECO:0000313" key="3">
    <source>
        <dbReference type="EMBL" id="KAJ8898458.1"/>
    </source>
</evidence>
<feature type="region of interest" description="Disordered" evidence="1">
    <location>
        <begin position="135"/>
        <end position="198"/>
    </location>
</feature>
<comment type="caution">
    <text evidence="3">The sequence shown here is derived from an EMBL/GenBank/DDBJ whole genome shotgun (WGS) entry which is preliminary data.</text>
</comment>
<name>A0ABQ9IP38_9NEOP</name>
<gene>
    <name evidence="3" type="ORF">PR048_003818</name>
</gene>
<dbReference type="Proteomes" id="UP001159363">
    <property type="component" value="Chromosome 1"/>
</dbReference>
<feature type="compositionally biased region" description="Basic and acidic residues" evidence="1">
    <location>
        <begin position="182"/>
        <end position="194"/>
    </location>
</feature>
<feature type="transmembrane region" description="Helical" evidence="2">
    <location>
        <begin position="72"/>
        <end position="96"/>
    </location>
</feature>
<evidence type="ECO:0000256" key="1">
    <source>
        <dbReference type="SAM" id="MobiDB-lite"/>
    </source>
</evidence>
<reference evidence="3 4" key="1">
    <citation type="submission" date="2023-02" db="EMBL/GenBank/DDBJ databases">
        <title>LHISI_Scaffold_Assembly.</title>
        <authorList>
            <person name="Stuart O.P."/>
            <person name="Cleave R."/>
            <person name="Magrath M.J.L."/>
            <person name="Mikheyev A.S."/>
        </authorList>
    </citation>
    <scope>NUCLEOTIDE SEQUENCE [LARGE SCALE GENOMIC DNA]</scope>
    <source>
        <strain evidence="3">Daus_M_001</strain>
        <tissue evidence="3">Leg muscle</tissue>
    </source>
</reference>
<keyword evidence="2" id="KW-0812">Transmembrane</keyword>
<protein>
    <submittedName>
        <fullName evidence="3">Uncharacterized protein</fullName>
    </submittedName>
</protein>
<keyword evidence="4" id="KW-1185">Reference proteome</keyword>
<keyword evidence="2" id="KW-1133">Transmembrane helix</keyword>
<keyword evidence="2" id="KW-0472">Membrane</keyword>
<dbReference type="EMBL" id="JARBHB010000001">
    <property type="protein sequence ID" value="KAJ8898458.1"/>
    <property type="molecule type" value="Genomic_DNA"/>
</dbReference>
<evidence type="ECO:0000256" key="2">
    <source>
        <dbReference type="SAM" id="Phobius"/>
    </source>
</evidence>
<sequence>MVAYCLARWWMEMTSCNMMTSSKMVTVHLAPHSDSVPDNLEVRGQASRSVVVGPRSLQQRVEQRDAARGIKVLAVVIGQSSAVGGVILPVLAGLVWRYSLQRQPGEIQARQWRLSAEEHAQSGISKEGKKLIASQGEPLKPSREGNHARRHASRQRGIGQPWPAIGAMTTSLKPKSRNAWFGERRGSGNSREENPEYLEEEGATRLQLLRRLTDGAQHARSAVQAGSANTTSTRHELNQYFSGTPLYDGNRHLQKLGTGIDCSRPITVVDTGIENIQPSLQHMSDTRPSQYFRCTILLHNKLTTPTYYSQIEDSVTMGKLSDLVLQPGSSPRERTPQLLIVLTRVWGHLIAFDETFGATLKAGAMVYERLDCSPPTKANQVQSSTGPLPDFCMWESCRTMPLGGGLSRGYPVSPSPLNPTLFTSITLIGSRDLAVKANSCRNLGFIDFSPKLLFQNRGEDSRLHGDLDLAVEIPAVPTQHLRNRQDGPAVLAYCLVGEVVGDGPRHATSEDGALSGQRLPLTLLFIGWYSKSRRVGVVVSGLSCRGFFFRTVPLVGGFSRGHPVAYPPLHSGAAPSSPRFTFTDSRDLDVKRLSKAANMTQDLRKEDVGQKIAVYREVLVLTANELPSGNATYLFLRDSIWESECRPMSCATAITAHHKLSSATHTLSDDVGLSVVSKSDVNQVGTRRNCSRRITGPGQIA</sequence>
<organism evidence="3 4">
    <name type="scientific">Dryococelus australis</name>
    <dbReference type="NCBI Taxonomy" id="614101"/>
    <lineage>
        <taxon>Eukaryota</taxon>
        <taxon>Metazoa</taxon>
        <taxon>Ecdysozoa</taxon>
        <taxon>Arthropoda</taxon>
        <taxon>Hexapoda</taxon>
        <taxon>Insecta</taxon>
        <taxon>Pterygota</taxon>
        <taxon>Neoptera</taxon>
        <taxon>Polyneoptera</taxon>
        <taxon>Phasmatodea</taxon>
        <taxon>Verophasmatodea</taxon>
        <taxon>Anareolatae</taxon>
        <taxon>Phasmatidae</taxon>
        <taxon>Eurycanthinae</taxon>
        <taxon>Dryococelus</taxon>
    </lineage>
</organism>